<feature type="compositionally biased region" description="Basic and acidic residues" evidence="1">
    <location>
        <begin position="87"/>
        <end position="102"/>
    </location>
</feature>
<gene>
    <name evidence="2" type="ORF">NDU88_000643</name>
</gene>
<sequence length="134" mass="14752">MKLNTSCLIHDVNSCELTSECSRLSSDTALDSSDWCCLRATEESVPRCRGNQGAGACPMNPDFRIPGVEQSENGLRKGKEEDDGDAGDPRRTAEWKNPREDLGTPTFPGRQRTPCRREAARRRAETATSQEGHG</sequence>
<dbReference type="EMBL" id="JANPWB010000004">
    <property type="protein sequence ID" value="KAJ1191327.1"/>
    <property type="molecule type" value="Genomic_DNA"/>
</dbReference>
<feature type="region of interest" description="Disordered" evidence="1">
    <location>
        <begin position="47"/>
        <end position="134"/>
    </location>
</feature>
<accession>A0AAV7UUM9</accession>
<proteinExistence type="predicted"/>
<reference evidence="2" key="1">
    <citation type="journal article" date="2022" name="bioRxiv">
        <title>Sequencing and chromosome-scale assembly of the giantPleurodeles waltlgenome.</title>
        <authorList>
            <person name="Brown T."/>
            <person name="Elewa A."/>
            <person name="Iarovenko S."/>
            <person name="Subramanian E."/>
            <person name="Araus A.J."/>
            <person name="Petzold A."/>
            <person name="Susuki M."/>
            <person name="Suzuki K.-i.T."/>
            <person name="Hayashi T."/>
            <person name="Toyoda A."/>
            <person name="Oliveira C."/>
            <person name="Osipova E."/>
            <person name="Leigh N.D."/>
            <person name="Simon A."/>
            <person name="Yun M.H."/>
        </authorList>
    </citation>
    <scope>NUCLEOTIDE SEQUENCE</scope>
    <source>
        <strain evidence="2">20211129_DDA</strain>
        <tissue evidence="2">Liver</tissue>
    </source>
</reference>
<name>A0AAV7UUM9_PLEWA</name>
<dbReference type="Proteomes" id="UP001066276">
    <property type="component" value="Chromosome 2_2"/>
</dbReference>
<dbReference type="AlphaFoldDB" id="A0AAV7UUM9"/>
<evidence type="ECO:0000256" key="1">
    <source>
        <dbReference type="SAM" id="MobiDB-lite"/>
    </source>
</evidence>
<organism evidence="2 3">
    <name type="scientific">Pleurodeles waltl</name>
    <name type="common">Iberian ribbed newt</name>
    <dbReference type="NCBI Taxonomy" id="8319"/>
    <lineage>
        <taxon>Eukaryota</taxon>
        <taxon>Metazoa</taxon>
        <taxon>Chordata</taxon>
        <taxon>Craniata</taxon>
        <taxon>Vertebrata</taxon>
        <taxon>Euteleostomi</taxon>
        <taxon>Amphibia</taxon>
        <taxon>Batrachia</taxon>
        <taxon>Caudata</taxon>
        <taxon>Salamandroidea</taxon>
        <taxon>Salamandridae</taxon>
        <taxon>Pleurodelinae</taxon>
        <taxon>Pleurodeles</taxon>
    </lineage>
</organism>
<keyword evidence="3" id="KW-1185">Reference proteome</keyword>
<protein>
    <submittedName>
        <fullName evidence="2">Uncharacterized protein</fullName>
    </submittedName>
</protein>
<evidence type="ECO:0000313" key="3">
    <source>
        <dbReference type="Proteomes" id="UP001066276"/>
    </source>
</evidence>
<comment type="caution">
    <text evidence="2">The sequence shown here is derived from an EMBL/GenBank/DDBJ whole genome shotgun (WGS) entry which is preliminary data.</text>
</comment>
<evidence type="ECO:0000313" key="2">
    <source>
        <dbReference type="EMBL" id="KAJ1191327.1"/>
    </source>
</evidence>
<feature type="compositionally biased region" description="Basic and acidic residues" evidence="1">
    <location>
        <begin position="115"/>
        <end position="125"/>
    </location>
</feature>